<dbReference type="KEGG" id="poz:I0K15_05530"/>
<accession>A0A7S9LTU5</accession>
<keyword evidence="1" id="KW-0472">Membrane</keyword>
<feature type="transmembrane region" description="Helical" evidence="1">
    <location>
        <begin position="111"/>
        <end position="130"/>
    </location>
</feature>
<dbReference type="RefSeq" id="WP_196104400.1">
    <property type="nucleotide sequence ID" value="NZ_CP064942.1"/>
</dbReference>
<protein>
    <recommendedName>
        <fullName evidence="2">DUF5671 domain-containing protein</fullName>
    </recommendedName>
</protein>
<dbReference type="InterPro" id="IPR043728">
    <property type="entry name" value="DUF5671"/>
</dbReference>
<sequence length="358" mass="38430">MSAPRPIDAYIRAALEQGRSHDEIRASLAAADWPKRDVEDALSAWADTGTVPPVPRPQAQFSVLDLFLYLLLLAALAASAFYTIALAWGVVDLAFPDPLRSGRGRAESLRWAMAILIVSAPVYGGLVRWADRDVRAHPYKRGAPVRRGALGLMLLIAAAVFLGDAAVLVYRFLNGDLTVPFLLKALAVALVAGAVMVVGRLDLAEATAGGGPRKRAILASAAAAIVAMIGASLLLTELPAGARTARLDAQRLTDLAQGAEALRCPNEQEVLPARLDRTALLDYCQGRTLSASLPEDGDPVSGLPYRYERLDDARFRLCADFADPVALERRARAGGYPRTTGRNWLFEPETGCVLGRIR</sequence>
<dbReference type="Pfam" id="PF18920">
    <property type="entry name" value="DUF5671"/>
    <property type="match status" value="1"/>
</dbReference>
<name>A0A7S9LTU5_9RHOB</name>
<gene>
    <name evidence="3" type="ORF">I0K15_05530</name>
</gene>
<dbReference type="EMBL" id="CP064942">
    <property type="protein sequence ID" value="QPH55201.1"/>
    <property type="molecule type" value="Genomic_DNA"/>
</dbReference>
<organism evidence="3 4">
    <name type="scientific">Pontivivens ytuae</name>
    <dbReference type="NCBI Taxonomy" id="2789856"/>
    <lineage>
        <taxon>Bacteria</taxon>
        <taxon>Pseudomonadati</taxon>
        <taxon>Pseudomonadota</taxon>
        <taxon>Alphaproteobacteria</taxon>
        <taxon>Rhodobacterales</taxon>
        <taxon>Paracoccaceae</taxon>
        <taxon>Pontivivens</taxon>
    </lineage>
</organism>
<evidence type="ECO:0000259" key="2">
    <source>
        <dbReference type="Pfam" id="PF18920"/>
    </source>
</evidence>
<feature type="transmembrane region" description="Helical" evidence="1">
    <location>
        <begin position="150"/>
        <end position="173"/>
    </location>
</feature>
<feature type="domain" description="DUF5671" evidence="2">
    <location>
        <begin position="65"/>
        <end position="196"/>
    </location>
</feature>
<feature type="transmembrane region" description="Helical" evidence="1">
    <location>
        <begin position="216"/>
        <end position="235"/>
    </location>
</feature>
<evidence type="ECO:0000256" key="1">
    <source>
        <dbReference type="SAM" id="Phobius"/>
    </source>
</evidence>
<proteinExistence type="predicted"/>
<keyword evidence="4" id="KW-1185">Reference proteome</keyword>
<keyword evidence="1" id="KW-0812">Transmembrane</keyword>
<keyword evidence="1" id="KW-1133">Transmembrane helix</keyword>
<reference evidence="3 4" key="1">
    <citation type="submission" date="2020-11" db="EMBL/GenBank/DDBJ databases">
        <title>Description of Pontivivens ytuae sp. nov. isolated from deep sea sediment of Mariana Trench.</title>
        <authorList>
            <person name="Wang Z."/>
            <person name="Sun Q.-L."/>
            <person name="Xu X.-D."/>
            <person name="Tang Y.-Z."/>
            <person name="Zhang J."/>
        </authorList>
    </citation>
    <scope>NUCLEOTIDE SEQUENCE [LARGE SCALE GENOMIC DNA]</scope>
    <source>
        <strain evidence="3 4">MT2928</strain>
    </source>
</reference>
<dbReference type="AlphaFoldDB" id="A0A7S9LTU5"/>
<dbReference type="Proteomes" id="UP000594800">
    <property type="component" value="Chromosome"/>
</dbReference>
<feature type="transmembrane region" description="Helical" evidence="1">
    <location>
        <begin position="66"/>
        <end position="91"/>
    </location>
</feature>
<evidence type="ECO:0000313" key="3">
    <source>
        <dbReference type="EMBL" id="QPH55201.1"/>
    </source>
</evidence>
<feature type="transmembrane region" description="Helical" evidence="1">
    <location>
        <begin position="185"/>
        <end position="204"/>
    </location>
</feature>
<evidence type="ECO:0000313" key="4">
    <source>
        <dbReference type="Proteomes" id="UP000594800"/>
    </source>
</evidence>